<feature type="compositionally biased region" description="Low complexity" evidence="4">
    <location>
        <begin position="316"/>
        <end position="338"/>
    </location>
</feature>
<accession>A0A9Q1CHA5</accession>
<dbReference type="PANTHER" id="PTHR15379">
    <property type="entry name" value="CELL GROWTH REGULATOR WITH RING FINGER DOMAIN PROTEIN 1"/>
    <property type="match status" value="1"/>
</dbReference>
<keyword evidence="5" id="KW-0472">Membrane</keyword>
<evidence type="ECO:0000256" key="2">
    <source>
        <dbReference type="ARBA" id="ARBA00022833"/>
    </source>
</evidence>
<dbReference type="PANTHER" id="PTHR15379:SF2">
    <property type="entry name" value="CELL GROWTH REGULATOR WITH RING FINGER DOMAIN PROTEIN 1"/>
    <property type="match status" value="1"/>
</dbReference>
<dbReference type="Gene3D" id="3.30.40.10">
    <property type="entry name" value="Zinc/RING finger domain, C3HC4 (zinc finger)"/>
    <property type="match status" value="1"/>
</dbReference>
<dbReference type="Proteomes" id="UP001152320">
    <property type="component" value="Chromosome 3"/>
</dbReference>
<keyword evidence="2" id="KW-0862">Zinc</keyword>
<evidence type="ECO:0000256" key="3">
    <source>
        <dbReference type="PROSITE-ProRule" id="PRU00175"/>
    </source>
</evidence>
<proteinExistence type="predicted"/>
<dbReference type="SUPFAM" id="SSF57850">
    <property type="entry name" value="RING/U-box"/>
    <property type="match status" value="1"/>
</dbReference>
<evidence type="ECO:0000313" key="8">
    <source>
        <dbReference type="Proteomes" id="UP001152320"/>
    </source>
</evidence>
<dbReference type="InterPro" id="IPR042496">
    <property type="entry name" value="CGRF1"/>
</dbReference>
<dbReference type="EMBL" id="JAIZAY010000003">
    <property type="protein sequence ID" value="KAJ8045281.1"/>
    <property type="molecule type" value="Genomic_DNA"/>
</dbReference>
<feature type="region of interest" description="Disordered" evidence="4">
    <location>
        <begin position="297"/>
        <end position="343"/>
    </location>
</feature>
<keyword evidence="5" id="KW-1133">Transmembrane helix</keyword>
<dbReference type="GO" id="GO:0030308">
    <property type="term" value="P:negative regulation of cell growth"/>
    <property type="evidence" value="ECO:0007669"/>
    <property type="project" value="TreeGrafter"/>
</dbReference>
<dbReference type="GO" id="GO:0008270">
    <property type="term" value="F:zinc ion binding"/>
    <property type="evidence" value="ECO:0007669"/>
    <property type="project" value="UniProtKB-KW"/>
</dbReference>
<evidence type="ECO:0000256" key="1">
    <source>
        <dbReference type="ARBA" id="ARBA00022771"/>
    </source>
</evidence>
<protein>
    <submittedName>
        <fullName evidence="7">Cell growth regulator with RING finger domain protein 1</fullName>
    </submittedName>
</protein>
<keyword evidence="8" id="KW-1185">Reference proteome</keyword>
<dbReference type="PROSITE" id="PS50089">
    <property type="entry name" value="ZF_RING_2"/>
    <property type="match status" value="1"/>
</dbReference>
<dbReference type="Pfam" id="PF13920">
    <property type="entry name" value="zf-C3HC4_3"/>
    <property type="match status" value="1"/>
</dbReference>
<feature type="transmembrane region" description="Helical" evidence="5">
    <location>
        <begin position="29"/>
        <end position="47"/>
    </location>
</feature>
<feature type="compositionally biased region" description="Polar residues" evidence="4">
    <location>
        <begin position="297"/>
        <end position="315"/>
    </location>
</feature>
<gene>
    <name evidence="7" type="ORF">HOLleu_08258</name>
</gene>
<comment type="caution">
    <text evidence="7">The sequence shown here is derived from an EMBL/GenBank/DDBJ whole genome shotgun (WGS) entry which is preliminary data.</text>
</comment>
<dbReference type="InterPro" id="IPR001841">
    <property type="entry name" value="Znf_RING"/>
</dbReference>
<evidence type="ECO:0000259" key="6">
    <source>
        <dbReference type="PROSITE" id="PS50089"/>
    </source>
</evidence>
<feature type="domain" description="RING-type" evidence="6">
    <location>
        <begin position="355"/>
        <end position="390"/>
    </location>
</feature>
<keyword evidence="5" id="KW-0812">Transmembrane</keyword>
<keyword evidence="1 3" id="KW-0479">Metal-binding</keyword>
<evidence type="ECO:0000256" key="5">
    <source>
        <dbReference type="SAM" id="Phobius"/>
    </source>
</evidence>
<dbReference type="OrthoDB" id="10251219at2759"/>
<organism evidence="7 8">
    <name type="scientific">Holothuria leucospilota</name>
    <name type="common">Black long sea cucumber</name>
    <name type="synonym">Mertensiothuria leucospilota</name>
    <dbReference type="NCBI Taxonomy" id="206669"/>
    <lineage>
        <taxon>Eukaryota</taxon>
        <taxon>Metazoa</taxon>
        <taxon>Echinodermata</taxon>
        <taxon>Eleutherozoa</taxon>
        <taxon>Echinozoa</taxon>
        <taxon>Holothuroidea</taxon>
        <taxon>Aspidochirotacea</taxon>
        <taxon>Aspidochirotida</taxon>
        <taxon>Holothuriidae</taxon>
        <taxon>Holothuria</taxon>
    </lineage>
</organism>
<evidence type="ECO:0000313" key="7">
    <source>
        <dbReference type="EMBL" id="KAJ8045281.1"/>
    </source>
</evidence>
<dbReference type="AlphaFoldDB" id="A0A9Q1CHA5"/>
<sequence>MELSMYEETHSQFSAKGAQDLRQFDEPTVIITALFCFIVFVIFLIMFSDKIFIETTSSIQLPVPELSMVIAKLPFQVDFQHLDKATITGGIDVKITTTEPVEMSCYWGASCQLFIHALNSDPFYLLDEVEHLDQVESTSKTVCRGDGQSFHLVPEASEEEFNIGPPPRSKYPLVIILRCSGDNDSDNENTIVGGIWILHLPDSSFNTPGHIISNLVITNHGLVHNLQKMYMAVDTVNTVNSNPSPNIAEVSSSRQAQNTSGDGLTQTSNTCENGTSQSSQNMNGYATRQSYVASGTTAGQSCNRKGTCQSQGVTRTNTSHNESSSENSSASTPNSSAEMLGEDSFGTLYDGQHDCTVCQNSPISRVILPCRHVCICEECLHLVSKCPMCRGPVTSHFSLYPNTPEHHRDIEAGDNSWLGYLQQLNDRLNRSLGFT</sequence>
<name>A0A9Q1CHA5_HOLLE</name>
<dbReference type="CDD" id="cd16787">
    <property type="entry name" value="mRING-HC-C3HC5_CGRF1"/>
    <property type="match status" value="1"/>
</dbReference>
<evidence type="ECO:0000256" key="4">
    <source>
        <dbReference type="SAM" id="MobiDB-lite"/>
    </source>
</evidence>
<dbReference type="InterPro" id="IPR013083">
    <property type="entry name" value="Znf_RING/FYVE/PHD"/>
</dbReference>
<feature type="region of interest" description="Disordered" evidence="4">
    <location>
        <begin position="242"/>
        <end position="282"/>
    </location>
</feature>
<keyword evidence="1 3" id="KW-0863">Zinc-finger</keyword>
<reference evidence="7" key="1">
    <citation type="submission" date="2021-10" db="EMBL/GenBank/DDBJ databases">
        <title>Tropical sea cucumber genome reveals ecological adaptation and Cuvierian tubules defense mechanism.</title>
        <authorList>
            <person name="Chen T."/>
        </authorList>
    </citation>
    <scope>NUCLEOTIDE SEQUENCE</scope>
    <source>
        <strain evidence="7">Nanhai2018</strain>
        <tissue evidence="7">Muscle</tissue>
    </source>
</reference>